<sequence>MGQKRWMEFLKDYDFQLMYHLGKTNVVGAEKAKGFSLRADRVLRYKDKMCISQDQELERLVEYTPKDDKDVSRSQEDILVVRHEEGSNRVCGSMSDLSEGEGGTPKAKRAITVAGGPLVEMGQHLYRLRCKPATDNKGLEKCSDFFPINIKYLFEKLINIHKGNGQYKKDEICQENLRQYEDHSKKSLEFEEGNHMFLRVMLVTRVENSPKFLRYQILSRVGPISYQIALPPLFSSIYNVFHVSQLRKYIRDPTHVIELYLLQIREYLTYKAQSAKIMDQRLKQLRGKDISLVQMVWNEATRDST</sequence>
<gene>
    <name evidence="2" type="ORF">CR513_15077</name>
</gene>
<dbReference type="Pfam" id="PF24626">
    <property type="entry name" value="SH3_Tf2-1"/>
    <property type="match status" value="1"/>
</dbReference>
<evidence type="ECO:0000259" key="1">
    <source>
        <dbReference type="Pfam" id="PF24626"/>
    </source>
</evidence>
<dbReference type="EMBL" id="QJKJ01002735">
    <property type="protein sequence ID" value="RDY01577.1"/>
    <property type="molecule type" value="Genomic_DNA"/>
</dbReference>
<dbReference type="PANTHER" id="PTHR46148:SF60">
    <property type="entry name" value="CHROMO DOMAIN-CONTAINING PROTEIN"/>
    <property type="match status" value="1"/>
</dbReference>
<dbReference type="PANTHER" id="PTHR46148">
    <property type="entry name" value="CHROMO DOMAIN-CONTAINING PROTEIN"/>
    <property type="match status" value="1"/>
</dbReference>
<dbReference type="Proteomes" id="UP000257109">
    <property type="component" value="Unassembled WGS sequence"/>
</dbReference>
<evidence type="ECO:0000313" key="2">
    <source>
        <dbReference type="EMBL" id="RDY01577.1"/>
    </source>
</evidence>
<dbReference type="OrthoDB" id="1931063at2759"/>
<evidence type="ECO:0000313" key="3">
    <source>
        <dbReference type="Proteomes" id="UP000257109"/>
    </source>
</evidence>
<accession>A0A371HFK7</accession>
<keyword evidence="3" id="KW-1185">Reference proteome</keyword>
<organism evidence="2 3">
    <name type="scientific">Mucuna pruriens</name>
    <name type="common">Velvet bean</name>
    <name type="synonym">Dolichos pruriens</name>
    <dbReference type="NCBI Taxonomy" id="157652"/>
    <lineage>
        <taxon>Eukaryota</taxon>
        <taxon>Viridiplantae</taxon>
        <taxon>Streptophyta</taxon>
        <taxon>Embryophyta</taxon>
        <taxon>Tracheophyta</taxon>
        <taxon>Spermatophyta</taxon>
        <taxon>Magnoliopsida</taxon>
        <taxon>eudicotyledons</taxon>
        <taxon>Gunneridae</taxon>
        <taxon>Pentapetalae</taxon>
        <taxon>rosids</taxon>
        <taxon>fabids</taxon>
        <taxon>Fabales</taxon>
        <taxon>Fabaceae</taxon>
        <taxon>Papilionoideae</taxon>
        <taxon>50 kb inversion clade</taxon>
        <taxon>NPAAA clade</taxon>
        <taxon>indigoferoid/millettioid clade</taxon>
        <taxon>Phaseoleae</taxon>
        <taxon>Mucuna</taxon>
    </lineage>
</organism>
<name>A0A371HFK7_MUCPR</name>
<dbReference type="InterPro" id="IPR056924">
    <property type="entry name" value="SH3_Tf2-1"/>
</dbReference>
<protein>
    <recommendedName>
        <fullName evidence="1">Tf2-1-like SH3-like domain-containing protein</fullName>
    </recommendedName>
</protein>
<feature type="non-terminal residue" evidence="2">
    <location>
        <position position="1"/>
    </location>
</feature>
<proteinExistence type="predicted"/>
<feature type="domain" description="Tf2-1-like SH3-like" evidence="1">
    <location>
        <begin position="214"/>
        <end position="249"/>
    </location>
</feature>
<dbReference type="AlphaFoldDB" id="A0A371HFK7"/>
<comment type="caution">
    <text evidence="2">The sequence shown here is derived from an EMBL/GenBank/DDBJ whole genome shotgun (WGS) entry which is preliminary data.</text>
</comment>
<reference evidence="2" key="1">
    <citation type="submission" date="2018-05" db="EMBL/GenBank/DDBJ databases">
        <title>Draft genome of Mucuna pruriens seed.</title>
        <authorList>
            <person name="Nnadi N.E."/>
            <person name="Vos R."/>
            <person name="Hasami M.H."/>
            <person name="Devisetty U.K."/>
            <person name="Aguiy J.C."/>
        </authorList>
    </citation>
    <scope>NUCLEOTIDE SEQUENCE [LARGE SCALE GENOMIC DNA]</scope>
    <source>
        <strain evidence="2">JCA_2017</strain>
    </source>
</reference>